<organism evidence="4 5">
    <name type="scientific">Sporosarcina contaminans</name>
    <dbReference type="NCBI Taxonomy" id="633403"/>
    <lineage>
        <taxon>Bacteria</taxon>
        <taxon>Bacillati</taxon>
        <taxon>Bacillota</taxon>
        <taxon>Bacilli</taxon>
        <taxon>Bacillales</taxon>
        <taxon>Caryophanaceae</taxon>
        <taxon>Sporosarcina</taxon>
    </lineage>
</organism>
<dbReference type="InterPro" id="IPR006261">
    <property type="entry name" value="dGTPase"/>
</dbReference>
<sequence>MYLVSSGKNNKLYTDSDMQRISNQDDQGRVGNRDEFERDYGRIIHSSAFRRLQGKTQVFGPSEGDFHRTRLTHTLEVSQIARGIAIQLNEKEIKKINKDFWIDISLIESAALAHDLGHPPYGHQGERALNACVLKYTNNKYGFEGNAHTLRLLTKLEGNVNIGVKILNNNGLKFPSFYG</sequence>
<protein>
    <submittedName>
        <fullName evidence="4">dGTP triphosphohydrolase</fullName>
    </submittedName>
</protein>
<dbReference type="NCBIfam" id="TIGR01353">
    <property type="entry name" value="dGTP_triPase"/>
    <property type="match status" value="1"/>
</dbReference>
<dbReference type="Gene3D" id="1.10.3210.10">
    <property type="entry name" value="Hypothetical protein af1432"/>
    <property type="match status" value="1"/>
</dbReference>
<dbReference type="RefSeq" id="WP_381479600.1">
    <property type="nucleotide sequence ID" value="NZ_JBHTLT010000009.1"/>
</dbReference>
<dbReference type="EMBL" id="JBHTLT010000009">
    <property type="protein sequence ID" value="MFD1203775.1"/>
    <property type="molecule type" value="Genomic_DNA"/>
</dbReference>
<dbReference type="CDD" id="cd00077">
    <property type="entry name" value="HDc"/>
    <property type="match status" value="1"/>
</dbReference>
<gene>
    <name evidence="4" type="primary">dgt</name>
    <name evidence="4" type="ORF">ACFQ38_01335</name>
</gene>
<proteinExistence type="predicted"/>
<dbReference type="Pfam" id="PF01966">
    <property type="entry name" value="HD"/>
    <property type="match status" value="1"/>
</dbReference>
<dbReference type="PANTHER" id="PTHR11373:SF32">
    <property type="entry name" value="DEOXYGUANOSINETRIPHOSPHATE TRIPHOSPHOHYDROLASE"/>
    <property type="match status" value="1"/>
</dbReference>
<evidence type="ECO:0000313" key="4">
    <source>
        <dbReference type="EMBL" id="MFD1203775.1"/>
    </source>
</evidence>
<accession>A0ABW3TT00</accession>
<feature type="domain" description="HD" evidence="3">
    <location>
        <begin position="70"/>
        <end position="179"/>
    </location>
</feature>
<dbReference type="InterPro" id="IPR050135">
    <property type="entry name" value="dGTPase-like"/>
</dbReference>
<dbReference type="InterPro" id="IPR006674">
    <property type="entry name" value="HD_domain"/>
</dbReference>
<evidence type="ECO:0000259" key="3">
    <source>
        <dbReference type="PROSITE" id="PS51831"/>
    </source>
</evidence>
<evidence type="ECO:0000256" key="2">
    <source>
        <dbReference type="SAM" id="MobiDB-lite"/>
    </source>
</evidence>
<dbReference type="Proteomes" id="UP001597231">
    <property type="component" value="Unassembled WGS sequence"/>
</dbReference>
<name>A0ABW3TT00_9BACL</name>
<reference evidence="5" key="1">
    <citation type="journal article" date="2019" name="Int. J. Syst. Evol. Microbiol.">
        <title>The Global Catalogue of Microorganisms (GCM) 10K type strain sequencing project: providing services to taxonomists for standard genome sequencing and annotation.</title>
        <authorList>
            <consortium name="The Broad Institute Genomics Platform"/>
            <consortium name="The Broad Institute Genome Sequencing Center for Infectious Disease"/>
            <person name="Wu L."/>
            <person name="Ma J."/>
        </authorList>
    </citation>
    <scope>NUCLEOTIDE SEQUENCE [LARGE SCALE GENOMIC DNA]</scope>
    <source>
        <strain evidence="5">CCUG 53915</strain>
    </source>
</reference>
<feature type="region of interest" description="Disordered" evidence="2">
    <location>
        <begin position="1"/>
        <end position="32"/>
    </location>
</feature>
<dbReference type="InterPro" id="IPR003607">
    <property type="entry name" value="HD/PDEase_dom"/>
</dbReference>
<dbReference type="SUPFAM" id="SSF109604">
    <property type="entry name" value="HD-domain/PDEase-like"/>
    <property type="match status" value="1"/>
</dbReference>
<dbReference type="PROSITE" id="PS51831">
    <property type="entry name" value="HD"/>
    <property type="match status" value="1"/>
</dbReference>
<evidence type="ECO:0000313" key="5">
    <source>
        <dbReference type="Proteomes" id="UP001597231"/>
    </source>
</evidence>
<dbReference type="PANTHER" id="PTHR11373">
    <property type="entry name" value="DEOXYNUCLEOSIDE TRIPHOSPHATE TRIPHOSPHOHYDROLASE"/>
    <property type="match status" value="1"/>
</dbReference>
<comment type="caution">
    <text evidence="4">The sequence shown here is derived from an EMBL/GenBank/DDBJ whole genome shotgun (WGS) entry which is preliminary data.</text>
</comment>
<keyword evidence="5" id="KW-1185">Reference proteome</keyword>
<evidence type="ECO:0000256" key="1">
    <source>
        <dbReference type="ARBA" id="ARBA00022801"/>
    </source>
</evidence>
<keyword evidence="1" id="KW-0378">Hydrolase</keyword>
<feature type="compositionally biased region" description="Polar residues" evidence="2">
    <location>
        <begin position="1"/>
        <end position="13"/>
    </location>
</feature>